<feature type="compositionally biased region" description="Polar residues" evidence="4">
    <location>
        <begin position="73"/>
        <end position="116"/>
    </location>
</feature>
<feature type="repeat" description="WD" evidence="3">
    <location>
        <begin position="262"/>
        <end position="292"/>
    </location>
</feature>
<dbReference type="InterPro" id="IPR001680">
    <property type="entry name" value="WD40_rpt"/>
</dbReference>
<dbReference type="SMART" id="SM00320">
    <property type="entry name" value="WD40"/>
    <property type="match status" value="5"/>
</dbReference>
<feature type="compositionally biased region" description="Low complexity" evidence="4">
    <location>
        <begin position="131"/>
        <end position="146"/>
    </location>
</feature>
<protein>
    <submittedName>
        <fullName evidence="5">Uncharacterized protein</fullName>
    </submittedName>
</protein>
<organism evidence="5">
    <name type="scientific">Auxenochlorella protothecoides</name>
    <name type="common">Green microalga</name>
    <name type="synonym">Chlorella protothecoides</name>
    <dbReference type="NCBI Taxonomy" id="3075"/>
    <lineage>
        <taxon>Eukaryota</taxon>
        <taxon>Viridiplantae</taxon>
        <taxon>Chlorophyta</taxon>
        <taxon>core chlorophytes</taxon>
        <taxon>Trebouxiophyceae</taxon>
        <taxon>Chlorellales</taxon>
        <taxon>Chlorellaceae</taxon>
        <taxon>Auxenochlorella</taxon>
    </lineage>
</organism>
<dbReference type="EMBL" id="GDKF01007719">
    <property type="protein sequence ID" value="JAT70903.1"/>
    <property type="molecule type" value="Transcribed_RNA"/>
</dbReference>
<accession>A0A1D1ZW32</accession>
<dbReference type="Pfam" id="PF00400">
    <property type="entry name" value="WD40"/>
    <property type="match status" value="4"/>
</dbReference>
<dbReference type="InterPro" id="IPR044715">
    <property type="entry name" value="WDR86-like"/>
</dbReference>
<reference evidence="5" key="1">
    <citation type="submission" date="2015-08" db="EMBL/GenBank/DDBJ databases">
        <authorList>
            <person name="Babu N.S."/>
            <person name="Beckwith C.J."/>
            <person name="Beseler K.G."/>
            <person name="Brison A."/>
            <person name="Carone J.V."/>
            <person name="Caskin T.P."/>
            <person name="Diamond M."/>
            <person name="Durham M.E."/>
            <person name="Foxe J.M."/>
            <person name="Go M."/>
            <person name="Henderson B.A."/>
            <person name="Jones I.B."/>
            <person name="McGettigan J.A."/>
            <person name="Micheletti S.J."/>
            <person name="Nasrallah M.E."/>
            <person name="Ortiz D."/>
            <person name="Piller C.R."/>
            <person name="Privatt S.R."/>
            <person name="Schneider S.L."/>
            <person name="Sharp S."/>
            <person name="Smith T.C."/>
            <person name="Stanton J.D."/>
            <person name="Ullery H.E."/>
            <person name="Wilson R.J."/>
            <person name="Serrano M.G."/>
            <person name="Buck G."/>
            <person name="Lee V."/>
            <person name="Wang Y."/>
            <person name="Carvalho R."/>
            <person name="Voegtly L."/>
            <person name="Shi R."/>
            <person name="Duckworth R."/>
            <person name="Johnson A."/>
            <person name="Loviza R."/>
            <person name="Walstead R."/>
            <person name="Shah Z."/>
            <person name="Kiflezghi M."/>
            <person name="Wade K."/>
            <person name="Ball S.L."/>
            <person name="Bradley K.W."/>
            <person name="Asai D.J."/>
            <person name="Bowman C.A."/>
            <person name="Russell D.A."/>
            <person name="Pope W.H."/>
            <person name="Jacobs-Sera D."/>
            <person name="Hendrix R.W."/>
            <person name="Hatfull G.F."/>
        </authorList>
    </citation>
    <scope>NUCLEOTIDE SEQUENCE</scope>
</reference>
<feature type="compositionally biased region" description="Basic residues" evidence="4">
    <location>
        <begin position="59"/>
        <end position="68"/>
    </location>
</feature>
<feature type="region of interest" description="Disordered" evidence="4">
    <location>
        <begin position="406"/>
        <end position="425"/>
    </location>
</feature>
<feature type="repeat" description="WD" evidence="3">
    <location>
        <begin position="178"/>
        <end position="219"/>
    </location>
</feature>
<evidence type="ECO:0000256" key="3">
    <source>
        <dbReference type="PROSITE-ProRule" id="PRU00221"/>
    </source>
</evidence>
<dbReference type="AlphaFoldDB" id="A0A1D1ZW32"/>
<dbReference type="PRINTS" id="PR00320">
    <property type="entry name" value="GPROTEINBRPT"/>
</dbReference>
<dbReference type="InterPro" id="IPR011047">
    <property type="entry name" value="Quinoprotein_ADH-like_sf"/>
</dbReference>
<feature type="compositionally biased region" description="Gly residues" evidence="4">
    <location>
        <begin position="117"/>
        <end position="130"/>
    </location>
</feature>
<evidence type="ECO:0000256" key="1">
    <source>
        <dbReference type="ARBA" id="ARBA00022574"/>
    </source>
</evidence>
<dbReference type="PROSITE" id="PS50082">
    <property type="entry name" value="WD_REPEATS_2"/>
    <property type="match status" value="2"/>
</dbReference>
<dbReference type="Gene3D" id="2.130.10.10">
    <property type="entry name" value="YVTN repeat-like/Quinoprotein amine dehydrogenase"/>
    <property type="match status" value="2"/>
</dbReference>
<feature type="compositionally biased region" description="Pro residues" evidence="4">
    <location>
        <begin position="416"/>
        <end position="425"/>
    </location>
</feature>
<feature type="region of interest" description="Disordered" evidence="4">
    <location>
        <begin position="1"/>
        <end position="169"/>
    </location>
</feature>
<dbReference type="PANTHER" id="PTHR44489:SF1">
    <property type="entry name" value="ZINC FINGER CCCH DOMAIN-CONTAINING PROTEIN 63"/>
    <property type="match status" value="1"/>
</dbReference>
<evidence type="ECO:0000313" key="5">
    <source>
        <dbReference type="EMBL" id="JAT70903.1"/>
    </source>
</evidence>
<keyword evidence="1 3" id="KW-0853">WD repeat</keyword>
<dbReference type="PANTHER" id="PTHR44489">
    <property type="match status" value="1"/>
</dbReference>
<dbReference type="InterPro" id="IPR020472">
    <property type="entry name" value="WD40_PAC1"/>
</dbReference>
<feature type="non-terminal residue" evidence="5">
    <location>
        <position position="1"/>
    </location>
</feature>
<keyword evidence="2" id="KW-0677">Repeat</keyword>
<proteinExistence type="predicted"/>
<gene>
    <name evidence="5" type="ORF">g.48547</name>
</gene>
<dbReference type="PROSITE" id="PS50294">
    <property type="entry name" value="WD_REPEATS_REGION"/>
    <property type="match status" value="2"/>
</dbReference>
<dbReference type="InterPro" id="IPR015943">
    <property type="entry name" value="WD40/YVTN_repeat-like_dom_sf"/>
</dbReference>
<evidence type="ECO:0000256" key="4">
    <source>
        <dbReference type="SAM" id="MobiDB-lite"/>
    </source>
</evidence>
<dbReference type="SUPFAM" id="SSF50998">
    <property type="entry name" value="Quinoprotein alcohol dehydrogenase-like"/>
    <property type="match status" value="1"/>
</dbReference>
<name>A0A1D1ZW32_AUXPR</name>
<sequence>QCPLRPDPAHVKGGAAVHRELPSSPVWRHDRHLGGPAACGCQAHPGGMQMDTGDGPSRRGGRGPRRGGNRPPQSTGRHNDQYSNNRPDNYQGGTSGRQNDTYYNSGYQDQYHQGWQNGRGRGRGYFGGRGSQNPGYQQQQGYSSNRGGRGRGRGRSQPGQSQPAPEPLPDDVEFLAELKGHTGKVTVVAMDQGSGQLFTGSHDGTVRVWSCASGECVSTVDVGGEVDSLLLEAGFLFVGIKTPANQGQIKAWNMSTNQETVLEGHTGQVLSLAAAGGMLFSGAQDATIRVWKPSPLAGFECSAVLRADGGGHSSPVSCLCASGPYLFSADFKGNIKVWDVTAGVLRQAVDRAHSGAALAAITDLFVWQNCLFSGSLDGCIKVWEPCPDPSAVINATPSFVFPDAAEGGAAARSPTGPRPRPGGPAPALPGILALAGLTDPAGRAVLMVSYNGEPVIRLWELPSFEGRGVLSGVKNVRAMTGYSAGNLLLSGDERGQVKIWRWRELPQANAGAF</sequence>
<evidence type="ECO:0000256" key="2">
    <source>
        <dbReference type="ARBA" id="ARBA00022737"/>
    </source>
</evidence>